<dbReference type="PANTHER" id="PTHR36842">
    <property type="entry name" value="PROTEIN TOLB HOMOLOG"/>
    <property type="match status" value="1"/>
</dbReference>
<dbReference type="Gene3D" id="2.60.40.10">
    <property type="entry name" value="Immunoglobulins"/>
    <property type="match status" value="1"/>
</dbReference>
<dbReference type="CDD" id="cd00146">
    <property type="entry name" value="PKD"/>
    <property type="match status" value="1"/>
</dbReference>
<name>A0A0X3BKH5_9EURY</name>
<dbReference type="KEGG" id="mema:MMAB1_1443"/>
<dbReference type="PROSITE" id="PS50093">
    <property type="entry name" value="PKD"/>
    <property type="match status" value="1"/>
</dbReference>
<dbReference type="InterPro" id="IPR022409">
    <property type="entry name" value="PKD/Chitinase_dom"/>
</dbReference>
<proteinExistence type="predicted"/>
<evidence type="ECO:0000313" key="2">
    <source>
        <dbReference type="EMBL" id="CVK32656.1"/>
    </source>
</evidence>
<reference evidence="2 3" key="1">
    <citation type="submission" date="2016-01" db="EMBL/GenBank/DDBJ databases">
        <authorList>
            <person name="Manzoor S."/>
        </authorList>
    </citation>
    <scope>NUCLEOTIDE SEQUENCE [LARGE SCALE GENOMIC DNA]</scope>
    <source>
        <strain evidence="2">Methanoculleus sp MAB1</strain>
    </source>
</reference>
<dbReference type="FunFam" id="2.60.40.10:FF:000270">
    <property type="entry name" value="Cell surface protein"/>
    <property type="match status" value="1"/>
</dbReference>
<evidence type="ECO:0000313" key="3">
    <source>
        <dbReference type="Proteomes" id="UP000069850"/>
    </source>
</evidence>
<dbReference type="PANTHER" id="PTHR36842:SF1">
    <property type="entry name" value="PROTEIN TOLB"/>
    <property type="match status" value="1"/>
</dbReference>
<protein>
    <recommendedName>
        <fullName evidence="1">PKD domain-containing protein</fullName>
    </recommendedName>
</protein>
<dbReference type="InterPro" id="IPR035986">
    <property type="entry name" value="PKD_dom_sf"/>
</dbReference>
<feature type="domain" description="PKD" evidence="1">
    <location>
        <begin position="53"/>
        <end position="108"/>
    </location>
</feature>
<dbReference type="InterPro" id="IPR013783">
    <property type="entry name" value="Ig-like_fold"/>
</dbReference>
<dbReference type="InterPro" id="IPR000601">
    <property type="entry name" value="PKD_dom"/>
</dbReference>
<dbReference type="SMART" id="SM00089">
    <property type="entry name" value="PKD"/>
    <property type="match status" value="1"/>
</dbReference>
<dbReference type="EMBL" id="LT158599">
    <property type="protein sequence ID" value="CVK32656.1"/>
    <property type="molecule type" value="Genomic_DNA"/>
</dbReference>
<gene>
    <name evidence="2" type="ORF">MMAB1_1443</name>
</gene>
<dbReference type="AlphaFoldDB" id="A0A0X3BKH5"/>
<dbReference type="SUPFAM" id="SSF49299">
    <property type="entry name" value="PKD domain"/>
    <property type="match status" value="1"/>
</dbReference>
<dbReference type="Pfam" id="PF18911">
    <property type="entry name" value="PKD_4"/>
    <property type="match status" value="1"/>
</dbReference>
<evidence type="ECO:0000259" key="1">
    <source>
        <dbReference type="PROSITE" id="PS50093"/>
    </source>
</evidence>
<dbReference type="Proteomes" id="UP000069850">
    <property type="component" value="Chromosome 1"/>
</dbReference>
<accession>A0A0X3BKH5</accession>
<sequence length="287" mass="30758">MAWGTVEDATTGWSAKWIDGVVIEVDKFTPAPVADFTADVTSGPAPLTVAFTDNSTDAESRSWDFGDGTASTDQNTTHTYETAGTYTVNLTVTNAVGSSSATQTITVTGSGDTEPGETGTLTLHSGWNFVSTPKRLANGANTFAIFNGVDTTGRTILLYDGTDGWKTANSTDTFRPLDGVWIYANTSYMIPLTYVADGPNLPPEKNLVKGWNAIGFTATSSRTAADTLRSVEDHWTTLIGFDAQKQDYQISILRGASGRHGEERQMQPMQGYWLYMTDAETLGAIGA</sequence>
<organism evidence="2 3">
    <name type="scientific">Methanoculleus bourgensis</name>
    <dbReference type="NCBI Taxonomy" id="83986"/>
    <lineage>
        <taxon>Archaea</taxon>
        <taxon>Methanobacteriati</taxon>
        <taxon>Methanobacteriota</taxon>
        <taxon>Stenosarchaea group</taxon>
        <taxon>Methanomicrobia</taxon>
        <taxon>Methanomicrobiales</taxon>
        <taxon>Methanomicrobiaceae</taxon>
        <taxon>Methanoculleus</taxon>
    </lineage>
</organism>